<dbReference type="PANTHER" id="PTHR42798:SF6">
    <property type="entry name" value="CELL DIVISION ATP-BINDING PROTEIN FTSE"/>
    <property type="match status" value="1"/>
</dbReference>
<keyword evidence="12" id="KW-0378">Hydrolase</keyword>
<evidence type="ECO:0000256" key="1">
    <source>
        <dbReference type="ARBA" id="ARBA00004429"/>
    </source>
</evidence>
<dbReference type="PROSITE" id="PS50893">
    <property type="entry name" value="ABC_TRANSPORTER_2"/>
    <property type="match status" value="1"/>
</dbReference>
<feature type="transmembrane region" description="Helical" evidence="10">
    <location>
        <begin position="860"/>
        <end position="884"/>
    </location>
</feature>
<comment type="caution">
    <text evidence="12">The sequence shown here is derived from an EMBL/GenBank/DDBJ whole genome shotgun (WGS) entry which is preliminary data.</text>
</comment>
<dbReference type="CDD" id="cd03255">
    <property type="entry name" value="ABC_MJ0796_LolCDE_FtsE"/>
    <property type="match status" value="1"/>
</dbReference>
<dbReference type="Pfam" id="PF02687">
    <property type="entry name" value="FtsX"/>
    <property type="match status" value="1"/>
</dbReference>
<dbReference type="eggNOG" id="COG0577">
    <property type="taxonomic scope" value="Bacteria"/>
</dbReference>
<evidence type="ECO:0000256" key="2">
    <source>
        <dbReference type="ARBA" id="ARBA00022448"/>
    </source>
</evidence>
<dbReference type="AlphaFoldDB" id="A0A087BHR7"/>
<gene>
    <name evidence="12" type="ORF">BMERY_1894</name>
</gene>
<keyword evidence="3" id="KW-1003">Cell membrane</keyword>
<evidence type="ECO:0000259" key="11">
    <source>
        <dbReference type="PROSITE" id="PS50893"/>
    </source>
</evidence>
<evidence type="ECO:0000256" key="6">
    <source>
        <dbReference type="ARBA" id="ARBA00022840"/>
    </source>
</evidence>
<comment type="subcellular location">
    <subcellularLocation>
        <location evidence="1">Cell inner membrane</location>
        <topology evidence="1">Multi-pass membrane protein</topology>
    </subcellularLocation>
</comment>
<dbReference type="InterPro" id="IPR017871">
    <property type="entry name" value="ABC_transporter-like_CS"/>
</dbReference>
<keyword evidence="4 10" id="KW-0812">Transmembrane</keyword>
<evidence type="ECO:0000313" key="12">
    <source>
        <dbReference type="EMBL" id="KFI70567.1"/>
    </source>
</evidence>
<dbReference type="PANTHER" id="PTHR42798">
    <property type="entry name" value="LIPOPROTEIN-RELEASING SYSTEM ATP-BINDING PROTEIN LOLD"/>
    <property type="match status" value="1"/>
</dbReference>
<keyword evidence="7 10" id="KW-1133">Transmembrane helix</keyword>
<dbReference type="GO" id="GO:0022857">
    <property type="term" value="F:transmembrane transporter activity"/>
    <property type="evidence" value="ECO:0007669"/>
    <property type="project" value="UniProtKB-ARBA"/>
</dbReference>
<dbReference type="OrthoDB" id="2079174at2"/>
<dbReference type="RefSeq" id="WP_033523064.1">
    <property type="nucleotide sequence ID" value="NZ_CAMGZS010000008.1"/>
</dbReference>
<name>A0A087BHR7_9BIFI</name>
<dbReference type="EC" id="3.6.3.25" evidence="12"/>
<dbReference type="InterPro" id="IPR027417">
    <property type="entry name" value="P-loop_NTPase"/>
</dbReference>
<evidence type="ECO:0000256" key="8">
    <source>
        <dbReference type="ARBA" id="ARBA00023136"/>
    </source>
</evidence>
<dbReference type="EMBL" id="JGZC01000005">
    <property type="protein sequence ID" value="KFI70567.1"/>
    <property type="molecule type" value="Genomic_DNA"/>
</dbReference>
<dbReference type="Gene3D" id="3.40.50.300">
    <property type="entry name" value="P-loop containing nucleotide triphosphate hydrolases"/>
    <property type="match status" value="1"/>
</dbReference>
<dbReference type="GO" id="GO:0098796">
    <property type="term" value="C:membrane protein complex"/>
    <property type="evidence" value="ECO:0007669"/>
    <property type="project" value="UniProtKB-ARBA"/>
</dbReference>
<dbReference type="SUPFAM" id="SSF52540">
    <property type="entry name" value="P-loop containing nucleoside triphosphate hydrolases"/>
    <property type="match status" value="1"/>
</dbReference>
<proteinExistence type="inferred from homology"/>
<evidence type="ECO:0000256" key="5">
    <source>
        <dbReference type="ARBA" id="ARBA00022741"/>
    </source>
</evidence>
<keyword evidence="13" id="KW-1185">Reference proteome</keyword>
<accession>A0A087BHR7</accession>
<keyword evidence="5" id="KW-0547">Nucleotide-binding</keyword>
<reference evidence="12 13" key="1">
    <citation type="submission" date="2014-03" db="EMBL/GenBank/DDBJ databases">
        <title>Genomics of Bifidobacteria.</title>
        <authorList>
            <person name="Ventura M."/>
            <person name="Milani C."/>
            <person name="Lugli G.A."/>
        </authorList>
    </citation>
    <scope>NUCLEOTIDE SEQUENCE [LARGE SCALE GENOMIC DNA]</scope>
    <source>
        <strain evidence="12 13">LMG 11341</strain>
    </source>
</reference>
<organism evidence="12 13">
    <name type="scientific">Bifidobacterium merycicum</name>
    <dbReference type="NCBI Taxonomy" id="78345"/>
    <lineage>
        <taxon>Bacteria</taxon>
        <taxon>Bacillati</taxon>
        <taxon>Actinomycetota</taxon>
        <taxon>Actinomycetes</taxon>
        <taxon>Bifidobacteriales</taxon>
        <taxon>Bifidobacteriaceae</taxon>
        <taxon>Bifidobacterium</taxon>
    </lineage>
</organism>
<protein>
    <submittedName>
        <fullName evidence="12">ABC transporter, ATP-binding protein</fullName>
        <ecNumber evidence="12">3.6.3.25</ecNumber>
    </submittedName>
</protein>
<dbReference type="InterPro" id="IPR017911">
    <property type="entry name" value="MacB-like_ATP-bd"/>
</dbReference>
<dbReference type="eggNOG" id="COG1136">
    <property type="taxonomic scope" value="Bacteria"/>
</dbReference>
<evidence type="ECO:0000256" key="9">
    <source>
        <dbReference type="ARBA" id="ARBA00038388"/>
    </source>
</evidence>
<keyword evidence="8 10" id="KW-0472">Membrane</keyword>
<dbReference type="STRING" id="78345.BMERY_1894"/>
<dbReference type="Proteomes" id="UP000029060">
    <property type="component" value="Unassembled WGS sequence"/>
</dbReference>
<feature type="transmembrane region" description="Helical" evidence="10">
    <location>
        <begin position="904"/>
        <end position="927"/>
    </location>
</feature>
<evidence type="ECO:0000256" key="10">
    <source>
        <dbReference type="SAM" id="Phobius"/>
    </source>
</evidence>
<dbReference type="InterPro" id="IPR003439">
    <property type="entry name" value="ABC_transporter-like_ATP-bd"/>
</dbReference>
<dbReference type="PROSITE" id="PS00211">
    <property type="entry name" value="ABC_TRANSPORTER_1"/>
    <property type="match status" value="1"/>
</dbReference>
<dbReference type="GO" id="GO:0016887">
    <property type="term" value="F:ATP hydrolysis activity"/>
    <property type="evidence" value="ECO:0007669"/>
    <property type="project" value="InterPro"/>
</dbReference>
<evidence type="ECO:0000313" key="13">
    <source>
        <dbReference type="Proteomes" id="UP000029060"/>
    </source>
</evidence>
<feature type="domain" description="ABC transporter" evidence="11">
    <location>
        <begin position="2"/>
        <end position="240"/>
    </location>
</feature>
<dbReference type="SMART" id="SM00382">
    <property type="entry name" value="AAA"/>
    <property type="match status" value="1"/>
</dbReference>
<evidence type="ECO:0000256" key="4">
    <source>
        <dbReference type="ARBA" id="ARBA00022692"/>
    </source>
</evidence>
<keyword evidence="2" id="KW-0813">Transport</keyword>
<evidence type="ECO:0000256" key="7">
    <source>
        <dbReference type="ARBA" id="ARBA00022989"/>
    </source>
</evidence>
<dbReference type="FunFam" id="3.40.50.300:FF:000032">
    <property type="entry name" value="Export ABC transporter ATP-binding protein"/>
    <property type="match status" value="1"/>
</dbReference>
<dbReference type="InterPro" id="IPR003838">
    <property type="entry name" value="ABC3_permease_C"/>
</dbReference>
<sequence length="944" mass="101028">MLQIQGISKQYKTGDFVQQALDDVSLNLRDSEFVAILGPSGSGKTTLLNIIGGLDHYDSGDLVINGISTKQYKSRDWDSYRNHTIGFVFQSYNLIPHQTILSNVELALTISGVPRSERRQRARKALEQVGLGAHVDKKPNQLSGGQMQRVAIARALVNDPDIVLADEPTGALDSETSVQIMELLKEVAKDRLVVMVTHNPELAYQYATRIVELKDGMIRSDSDPYEPASDESTAAPVHRTMGRASMSFLTSIALSFNNLRTKKGRTFLTSFAGSIGIIGIALIISVSAGVNTYIANIQRETMTAYPITIDEQTFDLTSMMTSGKQSAENQGKKHGNDAIYPDDTAIKGTASMTSSITENNLSAFKKYLDGKNNAVREHVGSAGIQYSYDTKFSVYSHDADGTLVNADGVTVGGSGSTSMADQMANGSLMSADSSTFTSTRVSMLTGKTDQNAAPSSFHEIMPSADGKQNVGKVVSDNYQVVKGSWPKNKNEVVVVLDENNSLSLTTVYELGLKSASDYHDMMNQLNSGDKVKTDTKKINYGDVVGRTLKLLPACDQYVKGDDGHWTYVGDDADQINTLIDSDKAIDLKIVGVVKPVADADATPLSSGVGYMRALTDALIDRAASSQIGTEQKADKTHNVLNGMTFSPSDDATKAQDARAYVVSLGVSKKAQMAQSLMASAQGMTGQAGAAGQAGQQGAAAQQGAATAQMSEQQLAERFDAYIATADESTLVAIYNQYVSTGSYNDNLADFGVISRSAPSSINIYVDSFEDKNAINDAIDDYNETAKEKDKITYTDYVGLMMNSVTTIINVITYVLIAFVAVSLVVSSIMIGIITYISVLERTKEIGILRAMGASKRNVSNVFNAETGIIGLLAGLIGVGVTVLLNIPINSVLHYFMGTDEVSAVLPVGNAIVLVILSVVLTLIGGLIPSRGAAKRDPATALRTE</sequence>
<evidence type="ECO:0000256" key="3">
    <source>
        <dbReference type="ARBA" id="ARBA00022475"/>
    </source>
</evidence>
<feature type="transmembrane region" description="Helical" evidence="10">
    <location>
        <begin position="810"/>
        <end position="839"/>
    </location>
</feature>
<feature type="transmembrane region" description="Helical" evidence="10">
    <location>
        <begin position="267"/>
        <end position="290"/>
    </location>
</feature>
<dbReference type="Pfam" id="PF00005">
    <property type="entry name" value="ABC_tran"/>
    <property type="match status" value="1"/>
</dbReference>
<dbReference type="InterPro" id="IPR003593">
    <property type="entry name" value="AAA+_ATPase"/>
</dbReference>
<dbReference type="GO" id="GO:0005524">
    <property type="term" value="F:ATP binding"/>
    <property type="evidence" value="ECO:0007669"/>
    <property type="project" value="UniProtKB-KW"/>
</dbReference>
<keyword evidence="6 12" id="KW-0067">ATP-binding</keyword>
<comment type="similarity">
    <text evidence="9">Belongs to the ABC transporter superfamily. Macrolide exporter (TC 3.A.1.122) family.</text>
</comment>
<dbReference type="GO" id="GO:0005886">
    <property type="term" value="C:plasma membrane"/>
    <property type="evidence" value="ECO:0007669"/>
    <property type="project" value="UniProtKB-SubCell"/>
</dbReference>